<proteinExistence type="predicted"/>
<evidence type="ECO:0000313" key="2">
    <source>
        <dbReference type="EMBL" id="URE04990.1"/>
    </source>
</evidence>
<dbReference type="AlphaFoldDB" id="A0A9E7FYZ5"/>
<evidence type="ECO:0000313" key="1">
    <source>
        <dbReference type="EMBL" id="URE02482.1"/>
    </source>
</evidence>
<organism evidence="2 3">
    <name type="scientific">Musa troglodytarum</name>
    <name type="common">fe'i banana</name>
    <dbReference type="NCBI Taxonomy" id="320322"/>
    <lineage>
        <taxon>Eukaryota</taxon>
        <taxon>Viridiplantae</taxon>
        <taxon>Streptophyta</taxon>
        <taxon>Embryophyta</taxon>
        <taxon>Tracheophyta</taxon>
        <taxon>Spermatophyta</taxon>
        <taxon>Magnoliopsida</taxon>
        <taxon>Liliopsida</taxon>
        <taxon>Zingiberales</taxon>
        <taxon>Musaceae</taxon>
        <taxon>Musa</taxon>
    </lineage>
</organism>
<dbReference type="EMBL" id="CP097507">
    <property type="protein sequence ID" value="URE04990.1"/>
    <property type="molecule type" value="Genomic_DNA"/>
</dbReference>
<protein>
    <submittedName>
        <fullName evidence="2">Uncharacterized protein</fullName>
    </submittedName>
</protein>
<accession>A0A9E7FYZ5</accession>
<sequence>MIPKKIVTLAPKATPTIVVVTLSIDVVVLHHRENN</sequence>
<dbReference type="EMBL" id="CP097507">
    <property type="protein sequence ID" value="URE02482.1"/>
    <property type="molecule type" value="Genomic_DNA"/>
</dbReference>
<name>A0A9E7FYZ5_9LILI</name>
<dbReference type="Proteomes" id="UP001055439">
    <property type="component" value="Chromosome 5"/>
</dbReference>
<keyword evidence="3" id="KW-1185">Reference proteome</keyword>
<reference evidence="2" key="1">
    <citation type="submission" date="2022-05" db="EMBL/GenBank/DDBJ databases">
        <title>The Musa troglodytarum L. genome provides insights into the mechanism of non-climacteric behaviour and enrichment of carotenoids.</title>
        <authorList>
            <person name="Wang J."/>
        </authorList>
    </citation>
    <scope>NUCLEOTIDE SEQUENCE</scope>
    <source>
        <tissue evidence="2">Leaf</tissue>
    </source>
</reference>
<evidence type="ECO:0000313" key="3">
    <source>
        <dbReference type="Proteomes" id="UP001055439"/>
    </source>
</evidence>
<gene>
    <name evidence="1" type="ORF">MUK42_03188</name>
    <name evidence="2" type="ORF">MUK42_33761</name>
</gene>